<proteinExistence type="predicted"/>
<gene>
    <name evidence="2" type="ORF">ACFY05_01795</name>
</gene>
<accession>A0ABW6UWZ3</accession>
<keyword evidence="1" id="KW-0732">Signal</keyword>
<feature type="chain" id="PRO_5045065540" description="Secreted protein" evidence="1">
    <location>
        <begin position="28"/>
        <end position="157"/>
    </location>
</feature>
<evidence type="ECO:0000256" key="1">
    <source>
        <dbReference type="SAM" id="SignalP"/>
    </source>
</evidence>
<protein>
    <recommendedName>
        <fullName evidence="4">Secreted protein</fullName>
    </recommendedName>
</protein>
<sequence>MHAFRKVLRKVAAVALGVGLMAGSVVAWSAPASAGAACSGTRVESQALKNVSGTTIGWLNVYWDGTNNCAEMQSAGATWGQRKWMVASISSCPLSDKGKNYCNTIASKSDAGNYQYYAGPARVNGVGRCITAWGEISGLPGDSYIYQVHTRPYVGHC</sequence>
<feature type="signal peptide" evidence="1">
    <location>
        <begin position="1"/>
        <end position="27"/>
    </location>
</feature>
<name>A0ABW6UWZ3_MICFU</name>
<reference evidence="2 3" key="1">
    <citation type="submission" date="2024-10" db="EMBL/GenBank/DDBJ databases">
        <title>The Natural Products Discovery Center: Release of the First 8490 Sequenced Strains for Exploring Actinobacteria Biosynthetic Diversity.</title>
        <authorList>
            <person name="Kalkreuter E."/>
            <person name="Kautsar S.A."/>
            <person name="Yang D."/>
            <person name="Bader C.D."/>
            <person name="Teijaro C.N."/>
            <person name="Fluegel L."/>
            <person name="Davis C.M."/>
            <person name="Simpson J.R."/>
            <person name="Lauterbach L."/>
            <person name="Steele A.D."/>
            <person name="Gui C."/>
            <person name="Meng S."/>
            <person name="Li G."/>
            <person name="Viehrig K."/>
            <person name="Ye F."/>
            <person name="Su P."/>
            <person name="Kiefer A.F."/>
            <person name="Nichols A."/>
            <person name="Cepeda A.J."/>
            <person name="Yan W."/>
            <person name="Fan B."/>
            <person name="Jiang Y."/>
            <person name="Adhikari A."/>
            <person name="Zheng C.-J."/>
            <person name="Schuster L."/>
            <person name="Cowan T.M."/>
            <person name="Smanski M.J."/>
            <person name="Chevrette M.G."/>
            <person name="De Carvalho L.P.S."/>
            <person name="Shen B."/>
        </authorList>
    </citation>
    <scope>NUCLEOTIDE SEQUENCE [LARGE SCALE GENOMIC DNA]</scope>
    <source>
        <strain evidence="2 3">NPDC001281</strain>
    </source>
</reference>
<comment type="caution">
    <text evidence="2">The sequence shown here is derived from an EMBL/GenBank/DDBJ whole genome shotgun (WGS) entry which is preliminary data.</text>
</comment>
<dbReference type="EMBL" id="JBIAXI010000001">
    <property type="protein sequence ID" value="MFF4771573.1"/>
    <property type="molecule type" value="Genomic_DNA"/>
</dbReference>
<dbReference type="RefSeq" id="WP_066949791.1">
    <property type="nucleotide sequence ID" value="NZ_BBYK01000077.1"/>
</dbReference>
<evidence type="ECO:0000313" key="2">
    <source>
        <dbReference type="EMBL" id="MFF4771573.1"/>
    </source>
</evidence>
<keyword evidence="3" id="KW-1185">Reference proteome</keyword>
<evidence type="ECO:0008006" key="4">
    <source>
        <dbReference type="Google" id="ProtNLM"/>
    </source>
</evidence>
<organism evidence="2 3">
    <name type="scientific">Microtetraspora fusca</name>
    <dbReference type="NCBI Taxonomy" id="1997"/>
    <lineage>
        <taxon>Bacteria</taxon>
        <taxon>Bacillati</taxon>
        <taxon>Actinomycetota</taxon>
        <taxon>Actinomycetes</taxon>
        <taxon>Streptosporangiales</taxon>
        <taxon>Streptosporangiaceae</taxon>
        <taxon>Microtetraspora</taxon>
    </lineage>
</organism>
<dbReference type="Proteomes" id="UP001602119">
    <property type="component" value="Unassembled WGS sequence"/>
</dbReference>
<evidence type="ECO:0000313" key="3">
    <source>
        <dbReference type="Proteomes" id="UP001602119"/>
    </source>
</evidence>